<protein>
    <submittedName>
        <fullName evidence="1">Uncharacterized protein</fullName>
    </submittedName>
</protein>
<evidence type="ECO:0000313" key="2">
    <source>
        <dbReference type="Proteomes" id="UP001447188"/>
    </source>
</evidence>
<accession>A0ABR3GHE4</accession>
<organism evidence="1 2">
    <name type="scientific">Discina gigas</name>
    <dbReference type="NCBI Taxonomy" id="1032678"/>
    <lineage>
        <taxon>Eukaryota</taxon>
        <taxon>Fungi</taxon>
        <taxon>Dikarya</taxon>
        <taxon>Ascomycota</taxon>
        <taxon>Pezizomycotina</taxon>
        <taxon>Pezizomycetes</taxon>
        <taxon>Pezizales</taxon>
        <taxon>Discinaceae</taxon>
        <taxon>Discina</taxon>
    </lineage>
</organism>
<sequence length="223" mass="25190">MRLNPTTRTKPARLEITTNQSRLQLAQTQNLEDGDIPFSEILSLLERLGTDAGLAIETAQMKLFDLEALLTFNILHDNNDDLIRAERLHRSQEMYQQNAVVGLPVQELPAHAPTLRRKPNGLVQQLAAPERKSSRELALEALILHLRVSSVSETQPPLRPLLEHAKLSATRKRAIEALAQKGWDMRQLIPHKRASTTDKGNNKQRYGCNFVASRIEDDEEGRV</sequence>
<comment type="caution">
    <text evidence="1">The sequence shown here is derived from an EMBL/GenBank/DDBJ whole genome shotgun (WGS) entry which is preliminary data.</text>
</comment>
<keyword evidence="2" id="KW-1185">Reference proteome</keyword>
<dbReference type="Proteomes" id="UP001447188">
    <property type="component" value="Unassembled WGS sequence"/>
</dbReference>
<dbReference type="EMBL" id="JBBBZM010000071">
    <property type="protein sequence ID" value="KAL0635359.1"/>
    <property type="molecule type" value="Genomic_DNA"/>
</dbReference>
<gene>
    <name evidence="1" type="ORF">Q9L58_005657</name>
</gene>
<reference evidence="1 2" key="1">
    <citation type="submission" date="2024-02" db="EMBL/GenBank/DDBJ databases">
        <title>Discinaceae phylogenomics.</title>
        <authorList>
            <person name="Dirks A.C."/>
            <person name="James T.Y."/>
        </authorList>
    </citation>
    <scope>NUCLEOTIDE SEQUENCE [LARGE SCALE GENOMIC DNA]</scope>
    <source>
        <strain evidence="1 2">ACD0624</strain>
    </source>
</reference>
<name>A0ABR3GHE4_9PEZI</name>
<evidence type="ECO:0000313" key="1">
    <source>
        <dbReference type="EMBL" id="KAL0635359.1"/>
    </source>
</evidence>
<proteinExistence type="predicted"/>